<feature type="region of interest" description="Disordered" evidence="7">
    <location>
        <begin position="605"/>
        <end position="627"/>
    </location>
</feature>
<dbReference type="CDD" id="cd12148">
    <property type="entry name" value="fungal_TF_MHR"/>
    <property type="match status" value="1"/>
</dbReference>
<name>A0A1B2J9G7_PICPA</name>
<proteinExistence type="predicted"/>
<dbReference type="GO" id="GO:0003677">
    <property type="term" value="F:DNA binding"/>
    <property type="evidence" value="ECO:0007669"/>
    <property type="project" value="UniProtKB-KW"/>
</dbReference>
<evidence type="ECO:0000256" key="2">
    <source>
        <dbReference type="ARBA" id="ARBA00022833"/>
    </source>
</evidence>
<dbReference type="SMART" id="SM00066">
    <property type="entry name" value="GAL4"/>
    <property type="match status" value="1"/>
</dbReference>
<dbReference type="OrthoDB" id="5121955at2759"/>
<sequence>MDKSKIRYKRSRSARACEVCHARKVRCDAVDIFPCTNCKTFGNECVIPEVRKRRARKIHEEKNGDLSLNSSPASSSSATKIKPELPGKGRINLAVSATETTAATVSPGTTADKSVGSSYKNQTWDFFGNTTCLNQVMATVSTKELSGSEYYRSPEVKAFHEMEMEALKIKGAFLIPTEELCKILISCYFKHVHPWSPIINRTHFEKHYLPNLRNPPSILLLQCVLLAGSRVCKHPQLMDPETGTVDTCSFIFYYRAKAIYDSNLETDPISLVQSIYLLGHFWESAESIVKNIFYWSRLAITLAQSYGFHRCLQPSSKMSTEDLKLIRRIFWCLFIRDRGISVAFGRPLTIDLDDCDVPLLSTRDFIEINEDDKSISPLTPAAEHVDFVMHSLKLAEIMGIVLKQQYTVKAENLESIYHINIVKHCDMIMGNWLHNLPSTLCYHSSDPAQQSLPRAIINCNYYAVLCLIHRRNILKRVKHPLPSKDDYYPSWGVTFQAAHMISQIGKYLQNSGQLQYVSNSLVFSFYIATVMMIYHLYNKNRKAAAIAKQSIDTLCSCLNELSKVWKIALLCSKILDILLKDEAKRLDFVQNVICVSVDVGKKNRGNGKGQNVQTTEYGDNFLPEDPKSKIGNPGNGLNMPLNEKRPPTAIFNSGLSQNPNLINMMTQSLPGLTGEENLLPMDGNTNPDSFPAQTSQGFNNLQHNLDLFKPNKLFPSYDNGNSNPPLDTENLNKLNKSKNTHKFQIATSHNNESPKTEDSVSSGNEFVIEKIINDNWMPMFDVPVNAETSGNDPQHVSSASNPGTGTSVEDTHPSDPLSSTLLDPSVFNLANGNILNPETVYGPNMEGFDFHSGNFAKSDWFNFFQ</sequence>
<dbReference type="InterPro" id="IPR007219">
    <property type="entry name" value="XnlR_reg_dom"/>
</dbReference>
<evidence type="ECO:0000313" key="10">
    <source>
        <dbReference type="Proteomes" id="UP000094565"/>
    </source>
</evidence>
<evidence type="ECO:0000256" key="5">
    <source>
        <dbReference type="ARBA" id="ARBA00023163"/>
    </source>
</evidence>
<dbReference type="SMART" id="SM00906">
    <property type="entry name" value="Fungal_trans"/>
    <property type="match status" value="1"/>
</dbReference>
<keyword evidence="1" id="KW-0479">Metal-binding</keyword>
<evidence type="ECO:0000256" key="1">
    <source>
        <dbReference type="ARBA" id="ARBA00022723"/>
    </source>
</evidence>
<keyword evidence="6" id="KW-0539">Nucleus</keyword>
<evidence type="ECO:0000259" key="8">
    <source>
        <dbReference type="PROSITE" id="PS50048"/>
    </source>
</evidence>
<dbReference type="Pfam" id="PF00172">
    <property type="entry name" value="Zn_clus"/>
    <property type="match status" value="1"/>
</dbReference>
<accession>A0A1B2J9G7</accession>
<dbReference type="Gene3D" id="4.10.240.10">
    <property type="entry name" value="Zn(2)-C6 fungal-type DNA-binding domain"/>
    <property type="match status" value="1"/>
</dbReference>
<reference evidence="9 10" key="1">
    <citation type="submission" date="2016-02" db="EMBL/GenBank/DDBJ databases">
        <title>Comparative genomic and transcriptomic foundation for Pichia pastoris.</title>
        <authorList>
            <person name="Love K.R."/>
            <person name="Shah K.A."/>
            <person name="Whittaker C.A."/>
            <person name="Wu J."/>
            <person name="Bartlett M.C."/>
            <person name="Ma D."/>
            <person name="Leeson R.L."/>
            <person name="Priest M."/>
            <person name="Young S.K."/>
            <person name="Love J.C."/>
        </authorList>
    </citation>
    <scope>NUCLEOTIDE SEQUENCE [LARGE SCALE GENOMIC DNA]</scope>
    <source>
        <strain evidence="9 10">ATCC 28485</strain>
    </source>
</reference>
<evidence type="ECO:0000256" key="4">
    <source>
        <dbReference type="ARBA" id="ARBA00023125"/>
    </source>
</evidence>
<keyword evidence="3" id="KW-0805">Transcription regulation</keyword>
<feature type="compositionally biased region" description="Polar residues" evidence="7">
    <location>
        <begin position="786"/>
        <end position="808"/>
    </location>
</feature>
<dbReference type="PANTHER" id="PTHR47171">
    <property type="entry name" value="FARA-RELATED"/>
    <property type="match status" value="1"/>
</dbReference>
<dbReference type="GO" id="GO:0000981">
    <property type="term" value="F:DNA-binding transcription factor activity, RNA polymerase II-specific"/>
    <property type="evidence" value="ECO:0007669"/>
    <property type="project" value="InterPro"/>
</dbReference>
<dbReference type="AlphaFoldDB" id="A0A1B2J9G7"/>
<organism evidence="9 10">
    <name type="scientific">Komagataella pastoris</name>
    <name type="common">Yeast</name>
    <name type="synonym">Pichia pastoris</name>
    <dbReference type="NCBI Taxonomy" id="4922"/>
    <lineage>
        <taxon>Eukaryota</taxon>
        <taxon>Fungi</taxon>
        <taxon>Dikarya</taxon>
        <taxon>Ascomycota</taxon>
        <taxon>Saccharomycotina</taxon>
        <taxon>Pichiomycetes</taxon>
        <taxon>Pichiales</taxon>
        <taxon>Pichiaceae</taxon>
        <taxon>Komagataella</taxon>
    </lineage>
</organism>
<keyword evidence="2" id="KW-0862">Zinc</keyword>
<dbReference type="PANTHER" id="PTHR47171:SF3">
    <property type="entry name" value="FARA-RELATED"/>
    <property type="match status" value="1"/>
</dbReference>
<keyword evidence="10" id="KW-1185">Reference proteome</keyword>
<feature type="region of interest" description="Disordered" evidence="7">
    <location>
        <begin position="783"/>
        <end position="820"/>
    </location>
</feature>
<feature type="domain" description="Zn(2)-C6 fungal-type" evidence="8">
    <location>
        <begin position="16"/>
        <end position="47"/>
    </location>
</feature>
<dbReference type="CDD" id="cd00067">
    <property type="entry name" value="GAL4"/>
    <property type="match status" value="1"/>
</dbReference>
<dbReference type="InterPro" id="IPR052073">
    <property type="entry name" value="Amide_Lactam_Regulators"/>
</dbReference>
<evidence type="ECO:0000256" key="3">
    <source>
        <dbReference type="ARBA" id="ARBA00023015"/>
    </source>
</evidence>
<evidence type="ECO:0000256" key="6">
    <source>
        <dbReference type="ARBA" id="ARBA00023242"/>
    </source>
</evidence>
<feature type="compositionally biased region" description="Low complexity" evidence="7">
    <location>
        <begin position="66"/>
        <end position="78"/>
    </location>
</feature>
<dbReference type="PROSITE" id="PS00463">
    <property type="entry name" value="ZN2_CY6_FUNGAL_1"/>
    <property type="match status" value="1"/>
</dbReference>
<feature type="region of interest" description="Disordered" evidence="7">
    <location>
        <begin position="61"/>
        <end position="82"/>
    </location>
</feature>
<dbReference type="InterPro" id="IPR036864">
    <property type="entry name" value="Zn2-C6_fun-type_DNA-bd_sf"/>
</dbReference>
<evidence type="ECO:0000256" key="7">
    <source>
        <dbReference type="SAM" id="MobiDB-lite"/>
    </source>
</evidence>
<dbReference type="EMBL" id="CP014584">
    <property type="protein sequence ID" value="ANZ74505.1"/>
    <property type="molecule type" value="Genomic_DNA"/>
</dbReference>
<evidence type="ECO:0000313" key="9">
    <source>
        <dbReference type="EMBL" id="ANZ74505.1"/>
    </source>
</evidence>
<keyword evidence="5" id="KW-0804">Transcription</keyword>
<dbReference type="InterPro" id="IPR001138">
    <property type="entry name" value="Zn2Cys6_DnaBD"/>
</dbReference>
<dbReference type="GO" id="GO:0008270">
    <property type="term" value="F:zinc ion binding"/>
    <property type="evidence" value="ECO:0007669"/>
    <property type="project" value="InterPro"/>
</dbReference>
<dbReference type="Proteomes" id="UP000094565">
    <property type="component" value="Chromosome 1"/>
</dbReference>
<dbReference type="Pfam" id="PF04082">
    <property type="entry name" value="Fungal_trans"/>
    <property type="match status" value="1"/>
</dbReference>
<dbReference type="GO" id="GO:0006351">
    <property type="term" value="P:DNA-templated transcription"/>
    <property type="evidence" value="ECO:0007669"/>
    <property type="project" value="InterPro"/>
</dbReference>
<gene>
    <name evidence="9" type="ORF">ATY40_BA7501576</name>
</gene>
<keyword evidence="4" id="KW-0238">DNA-binding</keyword>
<dbReference type="SUPFAM" id="SSF57701">
    <property type="entry name" value="Zn2/Cys6 DNA-binding domain"/>
    <property type="match status" value="1"/>
</dbReference>
<dbReference type="PROSITE" id="PS50048">
    <property type="entry name" value="ZN2_CY6_FUNGAL_2"/>
    <property type="match status" value="1"/>
</dbReference>
<protein>
    <submittedName>
        <fullName evidence="9">BA75_01576T0</fullName>
    </submittedName>
</protein>